<dbReference type="FunFam" id="3.40.50.12780:FF:000012">
    <property type="entry name" value="Non-ribosomal peptide synthetase"/>
    <property type="match status" value="1"/>
</dbReference>
<dbReference type="FunFam" id="2.30.38.10:FF:000001">
    <property type="entry name" value="Non-ribosomal peptide synthetase PvdI"/>
    <property type="match status" value="4"/>
</dbReference>
<dbReference type="Gene3D" id="3.30.559.30">
    <property type="entry name" value="Nonribosomal peptide synthetase, condensation domain"/>
    <property type="match status" value="6"/>
</dbReference>
<dbReference type="GO" id="GO:0044550">
    <property type="term" value="P:secondary metabolite biosynthetic process"/>
    <property type="evidence" value="ECO:0007669"/>
    <property type="project" value="UniProtKB-ARBA"/>
</dbReference>
<feature type="domain" description="Carrier" evidence="7">
    <location>
        <begin position="1920"/>
        <end position="1994"/>
    </location>
</feature>
<dbReference type="GO" id="GO:0003824">
    <property type="term" value="F:catalytic activity"/>
    <property type="evidence" value="ECO:0007669"/>
    <property type="project" value="InterPro"/>
</dbReference>
<dbReference type="Pfam" id="PF00668">
    <property type="entry name" value="Condensation"/>
    <property type="match status" value="6"/>
</dbReference>
<dbReference type="InterPro" id="IPR010071">
    <property type="entry name" value="AA_adenyl_dom"/>
</dbReference>
<dbReference type="FunFam" id="3.30.300.30:FF:000015">
    <property type="entry name" value="Nonribosomal peptide synthase SidD"/>
    <property type="match status" value="1"/>
</dbReference>
<dbReference type="RefSeq" id="WP_043523666.1">
    <property type="nucleotide sequence ID" value="NZ_BOMZ01000079.1"/>
</dbReference>
<dbReference type="InterPro" id="IPR045851">
    <property type="entry name" value="AMP-bd_C_sf"/>
</dbReference>
<keyword evidence="3" id="KW-0597">Phosphoprotein</keyword>
<dbReference type="SUPFAM" id="SSF52777">
    <property type="entry name" value="CoA-dependent acyltransferases"/>
    <property type="match status" value="12"/>
</dbReference>
<reference evidence="8 9" key="1">
    <citation type="submission" date="2014-10" db="EMBL/GenBank/DDBJ databases">
        <title>Draft genome sequence of Actinoplanes utahensis NRRL 12052.</title>
        <authorList>
            <person name="Velasco-Bucheli B."/>
            <person name="del Cerro C."/>
            <person name="Hormigo D."/>
            <person name="Garcia J.L."/>
            <person name="Acebal C."/>
            <person name="Arroyo M."/>
            <person name="de la Mata I."/>
        </authorList>
    </citation>
    <scope>NUCLEOTIDE SEQUENCE [LARGE SCALE GENOMIC DNA]</scope>
    <source>
        <strain evidence="8 9">NRRL 12052</strain>
    </source>
</reference>
<dbReference type="PROSITE" id="PS00455">
    <property type="entry name" value="AMP_BINDING"/>
    <property type="match status" value="4"/>
</dbReference>
<dbReference type="Proteomes" id="UP000054537">
    <property type="component" value="Unassembled WGS sequence"/>
</dbReference>
<evidence type="ECO:0000313" key="9">
    <source>
        <dbReference type="Proteomes" id="UP000054537"/>
    </source>
</evidence>
<evidence type="ECO:0000256" key="6">
    <source>
        <dbReference type="SAM" id="MobiDB-lite"/>
    </source>
</evidence>
<name>A0A0A6USA1_ACTUT</name>
<organism evidence="8 9">
    <name type="scientific">Actinoplanes utahensis</name>
    <dbReference type="NCBI Taxonomy" id="1869"/>
    <lineage>
        <taxon>Bacteria</taxon>
        <taxon>Bacillati</taxon>
        <taxon>Actinomycetota</taxon>
        <taxon>Actinomycetes</taxon>
        <taxon>Micromonosporales</taxon>
        <taxon>Micromonosporaceae</taxon>
        <taxon>Actinoplanes</taxon>
    </lineage>
</organism>
<dbReference type="Pfam" id="PF13193">
    <property type="entry name" value="AMP-binding_C"/>
    <property type="match status" value="4"/>
</dbReference>
<dbReference type="SMART" id="SM00823">
    <property type="entry name" value="PKS_PP"/>
    <property type="match status" value="4"/>
</dbReference>
<protein>
    <recommendedName>
        <fullName evidence="7">Carrier domain-containing protein</fullName>
    </recommendedName>
</protein>
<dbReference type="FunFam" id="1.10.1200.10:FF:000016">
    <property type="entry name" value="Non-ribosomal peptide synthase"/>
    <property type="match status" value="2"/>
</dbReference>
<dbReference type="Gene3D" id="3.30.559.10">
    <property type="entry name" value="Chloramphenicol acetyltransferase-like domain"/>
    <property type="match status" value="6"/>
</dbReference>
<accession>A0A0A6USA1</accession>
<dbReference type="CDD" id="cd19540">
    <property type="entry name" value="LCL_NRPS-like"/>
    <property type="match status" value="2"/>
</dbReference>
<dbReference type="InterPro" id="IPR006162">
    <property type="entry name" value="Ppantetheine_attach_site"/>
</dbReference>
<dbReference type="NCBIfam" id="TIGR01720">
    <property type="entry name" value="NRPS-para261"/>
    <property type="match status" value="2"/>
</dbReference>
<proteinExistence type="predicted"/>
<dbReference type="Gene3D" id="3.30.300.30">
    <property type="match status" value="4"/>
</dbReference>
<evidence type="ECO:0000313" key="8">
    <source>
        <dbReference type="EMBL" id="KHD77863.1"/>
    </source>
</evidence>
<dbReference type="Gene3D" id="3.40.50.980">
    <property type="match status" value="2"/>
</dbReference>
<dbReference type="InterPro" id="IPR010060">
    <property type="entry name" value="NRPS_synth"/>
</dbReference>
<dbReference type="Gene3D" id="2.30.38.10">
    <property type="entry name" value="Luciferase, Domain 3"/>
    <property type="match status" value="1"/>
</dbReference>
<sequence>MNLEIDTVTASLPLTAAQAGVWFAQQIDTTNPIFNTGAGVAIDGVLDVAALAEAGRRLVAETDVLRVRIDGPDDEPVQIIDDAITGSLTVVDLRGEADPDAAAEAWIRADLADLIDLRTGPIFRHALLRLADDRQIWFQTCHHLALDAYTFALLINRLAQLYTALAAGEQPAPATFRPLSDMVEADVAYRASEQFATDREFWSRRFADRPAVAGPAPGTATTAHSFLRAEHRLPEQVTAGLTALAAEVRATRVEALFAAVAVYLHRLTGVSDVVLGLPVMGRLGSVTAKVPGTAVNVLPLRLHVGERASIGELIASVTAELKAIRRHQRYRGEDIRRDLKLLGGDKRLVGPWVNIKPFGAALSFGGNPGHPVYRSAGPVDDLSITIDDRGDGRLGLTVDANPSLYSRQRLDEHAERLAEFLHRFATLEPARPVGTLDVVTRAEWDRLLADGAGESAGLPDATLTTLFREQVARTPDAVAVTDGASSLTYAQLDAAAAELAARLAATGARPGTIVAVCLKRSTRLLVALLAVARTGAAYLPLDPDFPAERRAMMIEDAAPVLVLTEDTELSGAGGPAPEVRVSPDAPAYVLYTSGSTGRPKGVVVTQRNLVNFLLAMRRLVPLSSADRLLAVTTVSFDISGLELYLPLLSGARVVLAPKETVQDPAVLEALVASSGATVLQATPTLWREIAGAALPGVRALVGGEALPAELADELRADTAGVTNLYGPTETTIWSTAAEITTGGTPTIGRPILNTQVYVLDAALRPVPYGVAGELYIAGDGVALGYLGRAGLTAGRFVADPFGPPGTRMYRTGDLAAWRADGTLDVLGRVDHQVKLRGFRIELGEIEAALLGHPAVTRAAVVLRDGRLVGYVVGDADPGALRTFVGDFLPDYMVPAAVLVLDELPTTPNGKLDRNALPDPVFQASAAETARTVVEEVLCGIFAEVLGLDTVGVRDDFFDLGGHSLLAARVAARVRAVLGRELTIRDVFDAPTVAGLTGLLKRSAGLPPLVALPPVERPPLSAAQRRMWFLHQLDGADPTYNLPLALTLTGPLDVAALRRAVTAVVARHEPLRTVYAVDEGVPYQVVLPAPEVEPTFVDDLAEAVRRPFDLAADLPIRAHLHRVSADEHVLLLVVHHIAADEWSLTPLLTDLVAAYRGEPLVAPALRYADFARWQAGLSLDDQREHWRSTLRDLPGPLDLPTDRPRTATPSAAGATVTVTLPDGLPAALRALCRATGTTMFMLTHAATATLLHRHGAGDDIPLGTPIAGRPDPAVDDLVGLFVNTLVLRTDLSGDPAFTELLSRVRAVDLAALAHADVPFDQVVDVAAGERRELFDVMVSYQHALPVIGEWPVRFVDTGTAKFDLSIDLAERDDDILATFEYRTSLFDRATVEALGARLIRLLTAVAANPDVRVGAVDLLGADERAALLTWSTATDRPVPAESVVDVFRRQVAATPDATAVVFGAETLTFAALASRVDALAARLVAAGAGPERVVAVQLPRSADSVIAWLAVLASGAAYLPIDVDLPAERIEFMLADAQPVVVLRDLDLAGEPPVFSAPGIHPRSAAYVLFTSGSTGRPKGVVVPHSAVTNFFHHHARVIFPALSDGRRIRVALTAALSFDTSWEGVLWLLAGHELHVVDDETRRDPWLLNDYVATRRIDFLDVTPSLADRLVAEGLLTDERHVPASLALGGEAAGAALWTALRESSTTAINLYGPTECTVDTLLAWVSDSESPSVGRPIGNTRAYVLDGSLQMVPPGVVGELYLAGAQLGRGYLNRPGLTAERFVADPFGAPGTVMYRTGDTVRWTADGSLDYVGRSDDQVKIRGFRIELAEIENVLRTFPGVEQAVVIAREGTAGTPKRLVAYVVGETDGVREHAASLLPDYMVPAAFVELDVLPTTTAGKVDRKALPAPVITAATDVAAPRTPLEQALCDLYAGLLGLPAVGVHDDFFALGGDSIVSIQLVARARAAGLRITPRQVFDRRTPAALAAVAEVATATVTDAGGTGEVPLTPILAWARDLGVDLDRYSQAMLVYAPADLTAERLRDAVQALLDTHHLLRARWTGSALEVPDARDAAGLISESDLEPAAALAAAVDRLSPRDGVMLRVVRLPERLLLVAHHLVVDGVSWRILLDDLARACAGERLTPAGTSFRTWARALPQAAAERTGELGHWLAVTEGAPVPPVPEDVAGNLTELTVEVGPEVTRALLTTLPEAYHAGVPDVLLAALALAAGRPLLVGLEGHGREEQVVPGADLTRTVGWFTTEYPAAIDTAGVAGAAAIKRVKEQLRAAPDHGIGYGLLRHLTDSGLDGRRHPEILVNYLGRFDGSTGQPFSPAPELPAPAVTVDADIPVHYPISVNAGTVDGPDGPVLRMRVSYLPHRAPSVADLIDRWVGALTALVREPGPGGRTPSDFPLLDLRQHEVEELERRVPGLVDAWPLSPLQAGIHFLSSFSTDSADVYLVQEQFELTGPLDVERLHAAMDALLARYPNLRGAVHDLGRGPIQAIPAEVTVPWRHVDLTGGGDLTALLAADRAERFDLSAPPLLRVTLVTTAPDRHLMVFTQHHLLMDGWSGPLAIRDLFTFYAGGNPPAVRPYTDHLAWLARQDTAASDAAWGAALAGVEEPTLVAPDATGAAVPRVAEAFLPIEGLTAVARSRGITLNTVIQGVWAVLLGQVTGRGDVVAGATVSGRPADLPGAETMVGLFINTIPVRVQPSPADTWASLLTRLQAEQAELLEHQHVGLTDLHRIAGLPRLFDTLTVFESYPVDSSELAAGSGLTVRAGIPLDATHYPLSLVVIPEDRLRLRLEYRPDLYTEDAAAELLGRVVRLLESVAADPDRRLASVSALDSAELAALEAWNETASPVPAESVIDVFRRQVAATPDAPALVFENETLTFAALSDRVDAVAARLVAAGAGPERTVAVLLPRSADSVVAWLAVLASGAAYLPIDVDLPAERIEFMLADAAPVVVLRSLDLAGDGGAPPARIDPRSAAYVLYTSGSTGRPKGVVVPHSAVTNFFHHHAQVIFPALSDGRRIRVALTAALSFDTSWEGVLWLLAGHELHVVGDEARRDPRMLNDYVALNKIDFLDVTPSLADRLVAEGLLTDERHVPASLALGGEAAGAALWTALRESPTTAINLYGPTECTVDTLLAWVSDSASPLVGRPIGNTRAYVLDGALRPAPPGVAGELYLAGAQLGRGYLNRPGLTAERFVADPFGAPGTVMYRTGDVVRWTSEGSLDYVGRADDQVKIRGFRIELGEIENVLRTFPGVEQAVVIAREGSAGTAKRLVAYVVGAELDGLREHAASLLPDYMVPAAFVELDTLPTTTAGKVDRKALPEPDFAAFTVTAAPRTPVEEVLCGLYADLLGLPAIGVHDDFFALGGHSLLATSLAARIRGTLGAAVTIRAIFEAPTVAGLARRLTEAADPRPALTAREHGDRLPVSFAQRRLWFHDRLNGPSAAYNVAFAQTLTGPLDVPALTAALGDVVARHDSLRTVFGDEDGQPYARLLPADGTPLAVVRCIPERLDALLAEAGGEPFDLARGPLLRATLFVTGEQEATLLLLLHHIVTDEWSEGRLMSDLGIAYAARQAGTAPGWTPLPVQYADYALWQRDLLGDPADPDSRAARQAAFWRDALAGAPEELALPTDRPRPPVPSHTGGIVTFDVPGTVHQRLRGLARETGTTAFMVVQAATAVLLSRLGAGDDIPLGSPLAGRDEEVLDDLAGFFVNTLVLRTDVSGDPTFRDLVTRVRAADLAAFAHADLPFERLVEAVNPERSAARNPLFQTMLAYQHVPAEVPGLPGLTVTSRPIDTGTAQFDLGIVVTERHGVDGLAGAVEYAADLYDRDSAALLAARLVRLLDELTAAPDRPIGTAGLLTPDERAAVLAAGRGRVVGHPAGTLPTLFAAQARRTPEAVALVDGAISYTYAELDARTNRVARALRARGAGPERIVLVSLPRSADLIVAELAVSKAGAAYLPLEPGQPAERLAAIVDAARPVLTLDGELPEDADSSALESTPEPLHPAYVIFTSGSTGRPKGVVVPHAGLAAMAGTFHETLGLRPGSRMTQFASPSFDVTIAELVATLTCGATLVVVPQEQRLGEDFAAFVTEHGITHFAVPPSALGAIPAGSIPAHVTVVTGADRCPPELVERWAATNPMINAYGPTETTVNATFWECGPGPVLIGRPDHDRTAYVLDHRLRPVPPGVPGELYLGGAGLARGYLGQPGLTAQRFVADPFGAPGSRLYRTGDVVRWVDGQLEFLGRADEQVKIRGFRIELGEIESVLRAHPAVEQVAVVVRPAPGAVSEEPGQRSGSAGQRHLVAYVVGKADGLREHVAAALPDYMVPAAFVALDELPLNAAGKVDAKRLPEPVFAPAETVAAESPLEQRFCDLFAELLGLSEVGATDSFFALGGDSIVSIQLVSKARAAGLRISPRQVFEAKTPAGLAAVATVDEATAAESPDAGLGDVPVTPIVGWLRGLGAPIERFHQAMLLRVPDEVTGDDLIPALQAVLDRHDLLRAGWTGERLHVPAPGAVDAATLIRPAAGDLHAAYAASVDRLEPANGVMLQAVTAPGRLLLVAHHLVVDGVSWRIIVPDLQQAWEAVAAGKRPDLAPTGTSFRTWATGLRAAAGARATEMAFWRRTVEGLDRVVWHGETRELVRTLPPERTAPLLTTVPAAVHGNTQDVLLAALARALAPGGDLVVELEGHGREEQVVPGADLSRTVGWFTTTYPVRVGGDLKQVKEQLRAVPDNGIGYGLLRDRIGHVNPPVLFNYLGRFTAGDGMWAPHDEDPGTVPDGMPPGHGLDVTVTTLDGADGPTLQVHWSWPSDAHTEAEVRGFAEAFEAALDALAAGDLDAGLTPSDLLVQLSQDEIDDFENEWGDL</sequence>
<dbReference type="eggNOG" id="COG1020">
    <property type="taxonomic scope" value="Bacteria"/>
</dbReference>
<dbReference type="FunFam" id="3.30.300.30:FF:000010">
    <property type="entry name" value="Enterobactin synthetase component F"/>
    <property type="match status" value="1"/>
</dbReference>
<feature type="region of interest" description="Disordered" evidence="6">
    <location>
        <begin position="1189"/>
        <end position="1208"/>
    </location>
</feature>
<dbReference type="PANTHER" id="PTHR45527:SF1">
    <property type="entry name" value="FATTY ACID SYNTHASE"/>
    <property type="match status" value="1"/>
</dbReference>
<dbReference type="GO" id="GO:0005829">
    <property type="term" value="C:cytosol"/>
    <property type="evidence" value="ECO:0007669"/>
    <property type="project" value="TreeGrafter"/>
</dbReference>
<dbReference type="Pfam" id="PF00550">
    <property type="entry name" value="PP-binding"/>
    <property type="match status" value="4"/>
</dbReference>
<keyword evidence="4" id="KW-0677">Repeat</keyword>
<dbReference type="InterPro" id="IPR023213">
    <property type="entry name" value="CAT-like_dom_sf"/>
</dbReference>
<keyword evidence="2" id="KW-0596">Phosphopantetheine</keyword>
<dbReference type="InterPro" id="IPR000873">
    <property type="entry name" value="AMP-dep_synth/lig_dom"/>
</dbReference>
<dbReference type="Pfam" id="PF00501">
    <property type="entry name" value="AMP-binding"/>
    <property type="match status" value="4"/>
</dbReference>
<dbReference type="Gene3D" id="1.10.1200.10">
    <property type="entry name" value="ACP-like"/>
    <property type="match status" value="4"/>
</dbReference>
<dbReference type="CDD" id="cd05930">
    <property type="entry name" value="A_NRPS"/>
    <property type="match status" value="2"/>
</dbReference>
<dbReference type="InterPro" id="IPR009081">
    <property type="entry name" value="PP-bd_ACP"/>
</dbReference>
<dbReference type="InterPro" id="IPR042099">
    <property type="entry name" value="ANL_N_sf"/>
</dbReference>
<feature type="domain" description="Carrier" evidence="7">
    <location>
        <begin position="928"/>
        <end position="1003"/>
    </location>
</feature>
<dbReference type="CDD" id="cd12116">
    <property type="entry name" value="A_NRPS_Ta1_like"/>
    <property type="match status" value="1"/>
</dbReference>
<feature type="domain" description="Carrier" evidence="7">
    <location>
        <begin position="3344"/>
        <end position="3419"/>
    </location>
</feature>
<dbReference type="GO" id="GO:0072330">
    <property type="term" value="P:monocarboxylic acid biosynthetic process"/>
    <property type="evidence" value="ECO:0007669"/>
    <property type="project" value="UniProtKB-ARBA"/>
</dbReference>
<evidence type="ECO:0000256" key="3">
    <source>
        <dbReference type="ARBA" id="ARBA00022553"/>
    </source>
</evidence>
<evidence type="ECO:0000256" key="4">
    <source>
        <dbReference type="ARBA" id="ARBA00022737"/>
    </source>
</evidence>
<evidence type="ECO:0000259" key="7">
    <source>
        <dbReference type="PROSITE" id="PS50075"/>
    </source>
</evidence>
<dbReference type="NCBIfam" id="TIGR01733">
    <property type="entry name" value="AA-adenyl-dom"/>
    <property type="match status" value="4"/>
</dbReference>
<dbReference type="InterPro" id="IPR020845">
    <property type="entry name" value="AMP-binding_CS"/>
</dbReference>
<dbReference type="PROSITE" id="PS50075">
    <property type="entry name" value="CARRIER"/>
    <property type="match status" value="4"/>
</dbReference>
<dbReference type="SUPFAM" id="SSF47336">
    <property type="entry name" value="ACP-like"/>
    <property type="match status" value="4"/>
</dbReference>
<evidence type="ECO:0000256" key="5">
    <source>
        <dbReference type="ARBA" id="ARBA00023194"/>
    </source>
</evidence>
<keyword evidence="5" id="KW-0045">Antibiotic biosynthesis</keyword>
<keyword evidence="9" id="KW-1185">Reference proteome</keyword>
<dbReference type="Gene3D" id="3.40.50.12780">
    <property type="entry name" value="N-terminal domain of ligase-like"/>
    <property type="match status" value="3"/>
</dbReference>
<evidence type="ECO:0000256" key="2">
    <source>
        <dbReference type="ARBA" id="ARBA00022450"/>
    </source>
</evidence>
<dbReference type="GO" id="GO:0008610">
    <property type="term" value="P:lipid biosynthetic process"/>
    <property type="evidence" value="ECO:0007669"/>
    <property type="project" value="UniProtKB-ARBA"/>
</dbReference>
<dbReference type="NCBIfam" id="NF003417">
    <property type="entry name" value="PRK04813.1"/>
    <property type="match status" value="6"/>
</dbReference>
<evidence type="ECO:0000256" key="1">
    <source>
        <dbReference type="ARBA" id="ARBA00001957"/>
    </source>
</evidence>
<dbReference type="CDD" id="cd19543">
    <property type="entry name" value="DCL_NRPS"/>
    <property type="match status" value="1"/>
</dbReference>
<dbReference type="PANTHER" id="PTHR45527">
    <property type="entry name" value="NONRIBOSOMAL PEPTIDE SYNTHETASE"/>
    <property type="match status" value="1"/>
</dbReference>
<comment type="cofactor">
    <cofactor evidence="1">
        <name>pantetheine 4'-phosphate</name>
        <dbReference type="ChEBI" id="CHEBI:47942"/>
    </cofactor>
</comment>
<comment type="caution">
    <text evidence="8">The sequence shown here is derived from an EMBL/GenBank/DDBJ whole genome shotgun (WGS) entry which is preliminary data.</text>
</comment>
<gene>
    <name evidence="8" type="ORF">MB27_08745</name>
</gene>
<dbReference type="GO" id="GO:0043041">
    <property type="term" value="P:amino acid activation for nonribosomal peptide biosynthetic process"/>
    <property type="evidence" value="ECO:0007669"/>
    <property type="project" value="TreeGrafter"/>
</dbReference>
<dbReference type="InterPro" id="IPR036736">
    <property type="entry name" value="ACP-like_sf"/>
</dbReference>
<dbReference type="GO" id="GO:0031177">
    <property type="term" value="F:phosphopantetheine binding"/>
    <property type="evidence" value="ECO:0007669"/>
    <property type="project" value="InterPro"/>
</dbReference>
<feature type="domain" description="Carrier" evidence="7">
    <location>
        <begin position="4370"/>
        <end position="4444"/>
    </location>
</feature>
<dbReference type="InterPro" id="IPR001242">
    <property type="entry name" value="Condensation_dom"/>
</dbReference>
<dbReference type="STRING" id="1869.MB27_08745"/>
<dbReference type="InterPro" id="IPR020806">
    <property type="entry name" value="PKS_PP-bd"/>
</dbReference>
<dbReference type="OrthoDB" id="5476914at2"/>
<dbReference type="GO" id="GO:0017000">
    <property type="term" value="P:antibiotic biosynthetic process"/>
    <property type="evidence" value="ECO:0007669"/>
    <property type="project" value="UniProtKB-KW"/>
</dbReference>
<dbReference type="PROSITE" id="PS00012">
    <property type="entry name" value="PHOSPHOPANTETHEINE"/>
    <property type="match status" value="3"/>
</dbReference>
<dbReference type="EMBL" id="JRTT01000008">
    <property type="protein sequence ID" value="KHD77863.1"/>
    <property type="molecule type" value="Genomic_DNA"/>
</dbReference>
<dbReference type="SUPFAM" id="SSF56801">
    <property type="entry name" value="Acetyl-CoA synthetase-like"/>
    <property type="match status" value="4"/>
</dbReference>
<dbReference type="InterPro" id="IPR025110">
    <property type="entry name" value="AMP-bd_C"/>
</dbReference>